<feature type="compositionally biased region" description="Polar residues" evidence="2">
    <location>
        <begin position="1"/>
        <end position="10"/>
    </location>
</feature>
<feature type="transmembrane region" description="Helical" evidence="3">
    <location>
        <begin position="639"/>
        <end position="656"/>
    </location>
</feature>
<feature type="transmembrane region" description="Helical" evidence="3">
    <location>
        <begin position="892"/>
        <end position="911"/>
    </location>
</feature>
<feature type="region of interest" description="Disordered" evidence="2">
    <location>
        <begin position="1"/>
        <end position="109"/>
    </location>
</feature>
<evidence type="ECO:0000313" key="5">
    <source>
        <dbReference type="Proteomes" id="UP001145021"/>
    </source>
</evidence>
<keyword evidence="3" id="KW-0812">Transmembrane</keyword>
<dbReference type="Proteomes" id="UP001145021">
    <property type="component" value="Unassembled WGS sequence"/>
</dbReference>
<feature type="transmembrane region" description="Helical" evidence="3">
    <location>
        <begin position="777"/>
        <end position="798"/>
    </location>
</feature>
<organism evidence="4 5">
    <name type="scientific">Coemansia asiatica</name>
    <dbReference type="NCBI Taxonomy" id="1052880"/>
    <lineage>
        <taxon>Eukaryota</taxon>
        <taxon>Fungi</taxon>
        <taxon>Fungi incertae sedis</taxon>
        <taxon>Zoopagomycota</taxon>
        <taxon>Kickxellomycotina</taxon>
        <taxon>Kickxellomycetes</taxon>
        <taxon>Kickxellales</taxon>
        <taxon>Kickxellaceae</taxon>
        <taxon>Coemansia</taxon>
    </lineage>
</organism>
<evidence type="ECO:0000256" key="3">
    <source>
        <dbReference type="SAM" id="Phobius"/>
    </source>
</evidence>
<feature type="region of interest" description="Disordered" evidence="2">
    <location>
        <begin position="211"/>
        <end position="232"/>
    </location>
</feature>
<feature type="transmembrane region" description="Helical" evidence="3">
    <location>
        <begin position="859"/>
        <end position="880"/>
    </location>
</feature>
<dbReference type="GO" id="GO:0042910">
    <property type="term" value="F:xenobiotic transmembrane transporter activity"/>
    <property type="evidence" value="ECO:0007669"/>
    <property type="project" value="InterPro"/>
</dbReference>
<dbReference type="InterPro" id="IPR002528">
    <property type="entry name" value="MATE_fam"/>
</dbReference>
<keyword evidence="3" id="KW-1133">Transmembrane helix</keyword>
<accession>A0A9W7XH39</accession>
<dbReference type="AlphaFoldDB" id="A0A9W7XH39"/>
<keyword evidence="3" id="KW-0472">Membrane</keyword>
<gene>
    <name evidence="4" type="primary">ERC1_6</name>
    <name evidence="4" type="ORF">LPJ64_003894</name>
</gene>
<feature type="transmembrane region" description="Helical" evidence="3">
    <location>
        <begin position="555"/>
        <end position="576"/>
    </location>
</feature>
<reference evidence="4" key="1">
    <citation type="submission" date="2022-07" db="EMBL/GenBank/DDBJ databases">
        <title>Phylogenomic reconstructions and comparative analyses of Kickxellomycotina fungi.</title>
        <authorList>
            <person name="Reynolds N.K."/>
            <person name="Stajich J.E."/>
            <person name="Barry K."/>
            <person name="Grigoriev I.V."/>
            <person name="Crous P."/>
            <person name="Smith M.E."/>
        </authorList>
    </citation>
    <scope>NUCLEOTIDE SEQUENCE</scope>
    <source>
        <strain evidence="4">NBRC 105413</strain>
    </source>
</reference>
<feature type="compositionally biased region" description="Polar residues" evidence="2">
    <location>
        <begin position="63"/>
        <end position="74"/>
    </location>
</feature>
<comment type="similarity">
    <text evidence="1">Belongs to the multi antimicrobial extrusion (MATE) (TC 2.A.66.1) family.</text>
</comment>
<dbReference type="EMBL" id="JANBOH010000166">
    <property type="protein sequence ID" value="KAJ1644427.1"/>
    <property type="molecule type" value="Genomic_DNA"/>
</dbReference>
<protein>
    <submittedName>
        <fullName evidence="4">Ethionine resistance protein</fullName>
    </submittedName>
</protein>
<dbReference type="Pfam" id="PF01554">
    <property type="entry name" value="MatE"/>
    <property type="match status" value="2"/>
</dbReference>
<feature type="transmembrane region" description="Helical" evidence="3">
    <location>
        <begin position="819"/>
        <end position="839"/>
    </location>
</feature>
<dbReference type="PANTHER" id="PTHR11206">
    <property type="entry name" value="MULTIDRUG RESISTANCE PROTEIN"/>
    <property type="match status" value="1"/>
</dbReference>
<dbReference type="GO" id="GO:0016020">
    <property type="term" value="C:membrane"/>
    <property type="evidence" value="ECO:0007669"/>
    <property type="project" value="InterPro"/>
</dbReference>
<comment type="caution">
    <text evidence="4">The sequence shown here is derived from an EMBL/GenBank/DDBJ whole genome shotgun (WGS) entry which is preliminary data.</text>
</comment>
<sequence length="957" mass="103000">MPPPQASGSSLKKPGSETNKSRARRSSLFIHVSPPAIRHSVSIPASSRQSLSNNSNSRHNHNTPYSTSSLSTHMPTPSPTPAAQQTQRPDTLEARKSGPLHAQTRKSITPLFLAPTFSASSTSHNTSHPSHLSPRSLNRRQSIALQSSFSGNLPVAPLLHHPRPLTRPHTVYAQDLTADSACVSESVYHAQRERRRSMAYERYPPLGSIFEFRAEPSSPPSRTPCAKQGDADETDYFSSMHASSSSQRQQRQLLQAGMEGEALSDQWARQITRTSCGINRLGLNPSPKEDSDRLTANQQGHAGDFEFSNNADCSQGAKASRHASLASSLFSVTSFSSPSSSSSSSAASSYAYLFDRARPDLSLEVAPTDPANTACFSALASALLASAATTATDTNAATATAIATTAAVVPCITASAPRKRRYTAPVSFCAEISRVRAKSILFMIDNTMLVSPLSGQINPHGTIDSETAPLIQQRDHNNGLSYESGSQRQYLITAASTDMLEDSRLPTMAIVLRESRYIFSTSSHLLFGSVLQAVISMSQIASSGHLGRSELAGIGLAHVLVILTGYPVAFSVLSCLETCASQAFTSAHPRLVGGYFIRAIQTQWILGLVLGALWFSAEPLLAFIMHGTNPTSVAFATSYLRWYFVPFMVFANYLCAKQVLYAQGITYPLPYLTFLGAAVTLAGQYLFVFSPYFSLGVRGIALGNGLGYLAMLLATLWLIYRHNVSRIWGGLNVRAPWRPFLCLLPHCLVLSLFSTGTSELITMVATQLGTRSLATQAVLSTLSRMFMLTFSSIGVSALNRTGNLIGSRSIRGAKISANVSLLLGLLCAALSGTAMALSPGTWVRIFTNDEQVVNDATRILPMAILAFASQSLSFVGSQLLSAQGRQALAVRIKFVTLYAIGVPLGYYWAIASDHGLVGLWAAVAVGQLCTTVVETVVVLKTNWTRLIDQCTESIIIH</sequence>
<dbReference type="GO" id="GO:0015297">
    <property type="term" value="F:antiporter activity"/>
    <property type="evidence" value="ECO:0007669"/>
    <property type="project" value="InterPro"/>
</dbReference>
<feature type="transmembrane region" description="Helical" evidence="3">
    <location>
        <begin position="668"/>
        <end position="688"/>
    </location>
</feature>
<feature type="compositionally biased region" description="Low complexity" evidence="2">
    <location>
        <begin position="243"/>
        <end position="255"/>
    </location>
</feature>
<keyword evidence="5" id="KW-1185">Reference proteome</keyword>
<feature type="region of interest" description="Disordered" evidence="2">
    <location>
        <begin position="238"/>
        <end position="257"/>
    </location>
</feature>
<feature type="compositionally biased region" description="Low complexity" evidence="2">
    <location>
        <begin position="46"/>
        <end position="57"/>
    </location>
</feature>
<dbReference type="NCBIfam" id="TIGR00797">
    <property type="entry name" value="matE"/>
    <property type="match status" value="1"/>
</dbReference>
<feature type="transmembrane region" description="Helical" evidence="3">
    <location>
        <begin position="917"/>
        <end position="939"/>
    </location>
</feature>
<feature type="transmembrane region" description="Helical" evidence="3">
    <location>
        <begin position="604"/>
        <end position="627"/>
    </location>
</feature>
<evidence type="ECO:0000313" key="4">
    <source>
        <dbReference type="EMBL" id="KAJ1644427.1"/>
    </source>
</evidence>
<evidence type="ECO:0000256" key="1">
    <source>
        <dbReference type="ARBA" id="ARBA00010199"/>
    </source>
</evidence>
<evidence type="ECO:0000256" key="2">
    <source>
        <dbReference type="SAM" id="MobiDB-lite"/>
    </source>
</evidence>
<proteinExistence type="inferred from homology"/>
<feature type="transmembrane region" description="Helical" evidence="3">
    <location>
        <begin position="700"/>
        <end position="720"/>
    </location>
</feature>
<feature type="transmembrane region" description="Helical" evidence="3">
    <location>
        <begin position="740"/>
        <end position="765"/>
    </location>
</feature>
<name>A0A9W7XH39_9FUNG</name>